<dbReference type="OrthoDB" id="3527261at2759"/>
<proteinExistence type="predicted"/>
<feature type="compositionally biased region" description="Polar residues" evidence="1">
    <location>
        <begin position="512"/>
        <end position="522"/>
    </location>
</feature>
<feature type="transmembrane region" description="Helical" evidence="2">
    <location>
        <begin position="292"/>
        <end position="312"/>
    </location>
</feature>
<feature type="transmembrane region" description="Helical" evidence="2">
    <location>
        <begin position="193"/>
        <end position="220"/>
    </location>
</feature>
<comment type="caution">
    <text evidence="3">The sequence shown here is derived from an EMBL/GenBank/DDBJ whole genome shotgun (WGS) entry which is preliminary data.</text>
</comment>
<sequence>MSTISHASFISLPTLPHIITEWCALIPLTVHLASSHDEFQVIGDACLRGKIRLDLMPKLGQLKGVGKLLSLGSAVLDQTSSAGVAGSMTVWDVSWGSVFQCANGAARELLTAYAFRGKTEIVDVETTAPEAAGNTGHSQTKVGGESATKPPIPKNVAFCRPQVLHLVELHFNKTSSGSTGSTTSSVWEQLVTAFSHVLIAALMIPLALCGAYGTCALLLLSRVNAFVSHRLPVQRPPGYLANNESYNSVCMLVAPHDNASSWYLYRGDRAIIDWLLNKPMLAISTPRACRWVFWYFQLTHYLQLLAMTYVAAQKGWDGLFLLILMVVSRLVGSEAATKTPWAARSGGAAATWLRQNNIDVQTNTFRMTGRMQMIGAIDLINSMDQTEGSTPSSASATRQHHNNGPSGISGVSTSTSSPAVKSVHRKQGANWMDSIIPHSPRREVWLDRLSTTVLAQMQQLSHPIVKPDVAIPSTINQIIKPTNTSTTASSLPPDPDNVQQSSAPNPKPGDEQPQSSGGNQVTKGTLNQAQERLSSLISRVDAPPIIADKPSGPEAGGSAVATACLNLMDVKWVDQNALWAWETARCIIQSCAAASAVAPGPSQSLASTRVAVVQA</sequence>
<evidence type="ECO:0000313" key="3">
    <source>
        <dbReference type="EMBL" id="OAP61592.1"/>
    </source>
</evidence>
<feature type="compositionally biased region" description="Low complexity" evidence="1">
    <location>
        <begin position="404"/>
        <end position="418"/>
    </location>
</feature>
<evidence type="ECO:0000313" key="4">
    <source>
        <dbReference type="Proteomes" id="UP000078343"/>
    </source>
</evidence>
<dbReference type="EMBL" id="LVYI01000003">
    <property type="protein sequence ID" value="OAP61592.1"/>
    <property type="molecule type" value="Genomic_DNA"/>
</dbReference>
<dbReference type="RefSeq" id="XP_018694959.1">
    <property type="nucleotide sequence ID" value="XM_018835309.1"/>
</dbReference>
<accession>A0A178ZPM1</accession>
<feature type="region of interest" description="Disordered" evidence="1">
    <location>
        <begin position="127"/>
        <end position="147"/>
    </location>
</feature>
<keyword evidence="2" id="KW-0812">Transmembrane</keyword>
<organism evidence="3 4">
    <name type="scientific">Fonsecaea erecta</name>
    <dbReference type="NCBI Taxonomy" id="1367422"/>
    <lineage>
        <taxon>Eukaryota</taxon>
        <taxon>Fungi</taxon>
        <taxon>Dikarya</taxon>
        <taxon>Ascomycota</taxon>
        <taxon>Pezizomycotina</taxon>
        <taxon>Eurotiomycetes</taxon>
        <taxon>Chaetothyriomycetidae</taxon>
        <taxon>Chaetothyriales</taxon>
        <taxon>Herpotrichiellaceae</taxon>
        <taxon>Fonsecaea</taxon>
    </lineage>
</organism>
<keyword evidence="4" id="KW-1185">Reference proteome</keyword>
<dbReference type="Proteomes" id="UP000078343">
    <property type="component" value="Unassembled WGS sequence"/>
</dbReference>
<keyword evidence="2" id="KW-1133">Transmembrane helix</keyword>
<gene>
    <name evidence="3" type="ORF">AYL99_03795</name>
</gene>
<dbReference type="AlphaFoldDB" id="A0A178ZPM1"/>
<protein>
    <submittedName>
        <fullName evidence="3">Uncharacterized protein</fullName>
    </submittedName>
</protein>
<feature type="compositionally biased region" description="Polar residues" evidence="1">
    <location>
        <begin position="384"/>
        <end position="397"/>
    </location>
</feature>
<name>A0A178ZPM1_9EURO</name>
<evidence type="ECO:0000256" key="1">
    <source>
        <dbReference type="SAM" id="MobiDB-lite"/>
    </source>
</evidence>
<reference evidence="3 4" key="1">
    <citation type="submission" date="2016-04" db="EMBL/GenBank/DDBJ databases">
        <title>Draft genome of Fonsecaea erecta CBS 125763.</title>
        <authorList>
            <person name="Weiss V.A."/>
            <person name="Vicente V.A."/>
            <person name="Raittz R.T."/>
            <person name="Moreno L.F."/>
            <person name="De Souza E.M."/>
            <person name="Pedrosa F.O."/>
            <person name="Steffens M.B."/>
            <person name="Faoro H."/>
            <person name="Tadra-Sfeir M.Z."/>
            <person name="Najafzadeh M.J."/>
            <person name="Felipe M.S."/>
            <person name="Teixeira M."/>
            <person name="Sun J."/>
            <person name="Xi L."/>
            <person name="Gomes R."/>
            <person name="De Azevedo C.M."/>
            <person name="Salgado C.G."/>
            <person name="Da Silva M.B."/>
            <person name="Nascimento M.F."/>
            <person name="Queiroz-Telles F."/>
            <person name="Attili D.S."/>
            <person name="Gorbushina A."/>
        </authorList>
    </citation>
    <scope>NUCLEOTIDE SEQUENCE [LARGE SCALE GENOMIC DNA]</scope>
    <source>
        <strain evidence="3 4">CBS 125763</strain>
    </source>
</reference>
<feature type="region of interest" description="Disordered" evidence="1">
    <location>
        <begin position="482"/>
        <end position="522"/>
    </location>
</feature>
<keyword evidence="2" id="KW-0472">Membrane</keyword>
<evidence type="ECO:0000256" key="2">
    <source>
        <dbReference type="SAM" id="Phobius"/>
    </source>
</evidence>
<feature type="region of interest" description="Disordered" evidence="1">
    <location>
        <begin position="384"/>
        <end position="426"/>
    </location>
</feature>
<dbReference type="GeneID" id="30007964"/>